<feature type="transmembrane region" description="Helical" evidence="1">
    <location>
        <begin position="39"/>
        <end position="60"/>
    </location>
</feature>
<proteinExistence type="predicted"/>
<sequence length="125" mass="13400">MRALLSLSLAFVLALAATAIARTLDPTVFGSCFEGSCGYAAMLVALLITLVLAPILWVLLRRAGPVSRLLLGIVLFALIGLFLLPTFVWLVGLAAFAYATQRTVRRARVGGQPMRDLFLTPRPGS</sequence>
<evidence type="ECO:0000256" key="2">
    <source>
        <dbReference type="SAM" id="SignalP"/>
    </source>
</evidence>
<keyword evidence="1" id="KW-0472">Membrane</keyword>
<protein>
    <submittedName>
        <fullName evidence="3">Uncharacterized protein</fullName>
    </submittedName>
</protein>
<keyword evidence="1" id="KW-1133">Transmembrane helix</keyword>
<gene>
    <name evidence="3" type="ORF">NS319_13540</name>
</gene>
<evidence type="ECO:0000256" key="1">
    <source>
        <dbReference type="SAM" id="Phobius"/>
    </source>
</evidence>
<reference evidence="3 4" key="1">
    <citation type="journal article" date="2016" name="Front. Microbiol.">
        <title>Genomic Resource of Rice Seed Associated Bacteria.</title>
        <authorList>
            <person name="Midha S."/>
            <person name="Bansal K."/>
            <person name="Sharma S."/>
            <person name="Kumar N."/>
            <person name="Patil P.P."/>
            <person name="Chaudhry V."/>
            <person name="Patil P.B."/>
        </authorList>
    </citation>
    <scope>NUCLEOTIDE SEQUENCE [LARGE SCALE GENOMIC DNA]</scope>
    <source>
        <strain evidence="3 4">NS319</strain>
    </source>
</reference>
<evidence type="ECO:0000313" key="3">
    <source>
        <dbReference type="EMBL" id="KTT68520.1"/>
    </source>
</evidence>
<feature type="chain" id="PRO_5007547866" evidence="2">
    <location>
        <begin position="22"/>
        <end position="125"/>
    </location>
</feature>
<comment type="caution">
    <text evidence="3">The sequence shown here is derived from an EMBL/GenBank/DDBJ whole genome shotgun (WGS) entry which is preliminary data.</text>
</comment>
<dbReference type="Proteomes" id="UP000072867">
    <property type="component" value="Unassembled WGS sequence"/>
</dbReference>
<accession>A0A147HUI8</accession>
<dbReference type="AlphaFoldDB" id="A0A147HUI8"/>
<feature type="transmembrane region" description="Helical" evidence="1">
    <location>
        <begin position="69"/>
        <end position="98"/>
    </location>
</feature>
<keyword evidence="2" id="KW-0732">Signal</keyword>
<keyword evidence="1" id="KW-0812">Transmembrane</keyword>
<dbReference type="EMBL" id="LDTD01000100">
    <property type="protein sequence ID" value="KTT68520.1"/>
    <property type="molecule type" value="Genomic_DNA"/>
</dbReference>
<feature type="signal peptide" evidence="2">
    <location>
        <begin position="1"/>
        <end position="21"/>
    </location>
</feature>
<name>A0A147HUI8_9SPHN</name>
<dbReference type="PATRIC" id="fig|33051.3.peg.83"/>
<organism evidence="3 4">
    <name type="scientific">Sphingomonas sanguinis</name>
    <dbReference type="NCBI Taxonomy" id="33051"/>
    <lineage>
        <taxon>Bacteria</taxon>
        <taxon>Pseudomonadati</taxon>
        <taxon>Pseudomonadota</taxon>
        <taxon>Alphaproteobacteria</taxon>
        <taxon>Sphingomonadales</taxon>
        <taxon>Sphingomonadaceae</taxon>
        <taxon>Sphingomonas</taxon>
    </lineage>
</organism>
<evidence type="ECO:0000313" key="4">
    <source>
        <dbReference type="Proteomes" id="UP000072867"/>
    </source>
</evidence>